<dbReference type="SMART" id="SM00450">
    <property type="entry name" value="RHOD"/>
    <property type="match status" value="1"/>
</dbReference>
<dbReference type="KEGG" id="tnl:113500776"/>
<dbReference type="Gene3D" id="3.40.250.10">
    <property type="entry name" value="Rhodanese-like domain"/>
    <property type="match status" value="1"/>
</dbReference>
<accession>A0A7E5W9Z8</accession>
<dbReference type="OrthoDB" id="566238at2759"/>
<evidence type="ECO:0000313" key="2">
    <source>
        <dbReference type="Proteomes" id="UP000322000"/>
    </source>
</evidence>
<dbReference type="GeneID" id="113500776"/>
<proteinExistence type="predicted"/>
<dbReference type="Proteomes" id="UP000322000">
    <property type="component" value="Chromosome 14"/>
</dbReference>
<dbReference type="AlphaFoldDB" id="A0A7E5W9Z8"/>
<keyword evidence="2" id="KW-1185">Reference proteome</keyword>
<dbReference type="PANTHER" id="PTHR44086">
    <property type="entry name" value="THIOSULFATE SULFURTRANSFERASE RDL2, MITOCHONDRIAL-RELATED"/>
    <property type="match status" value="1"/>
</dbReference>
<organism evidence="2 3">
    <name type="scientific">Trichoplusia ni</name>
    <name type="common">Cabbage looper</name>
    <dbReference type="NCBI Taxonomy" id="7111"/>
    <lineage>
        <taxon>Eukaryota</taxon>
        <taxon>Metazoa</taxon>
        <taxon>Ecdysozoa</taxon>
        <taxon>Arthropoda</taxon>
        <taxon>Hexapoda</taxon>
        <taxon>Insecta</taxon>
        <taxon>Pterygota</taxon>
        <taxon>Neoptera</taxon>
        <taxon>Endopterygota</taxon>
        <taxon>Lepidoptera</taxon>
        <taxon>Glossata</taxon>
        <taxon>Ditrysia</taxon>
        <taxon>Noctuoidea</taxon>
        <taxon>Noctuidae</taxon>
        <taxon>Plusiinae</taxon>
        <taxon>Trichoplusia</taxon>
    </lineage>
</organism>
<reference evidence="3" key="1">
    <citation type="submission" date="2025-08" db="UniProtKB">
        <authorList>
            <consortium name="RefSeq"/>
        </authorList>
    </citation>
    <scope>IDENTIFICATION</scope>
</reference>
<protein>
    <submittedName>
        <fullName evidence="3">Rhodanese domain-containing protein CG4456-like isoform X1</fullName>
    </submittedName>
</protein>
<dbReference type="PANTHER" id="PTHR44086:SF10">
    <property type="entry name" value="THIOSULFATE SULFURTRANSFERASE_RHODANESE-LIKE DOMAIN-CONTAINING PROTEIN 3"/>
    <property type="match status" value="1"/>
</dbReference>
<dbReference type="PROSITE" id="PS50206">
    <property type="entry name" value="RHODANESE_3"/>
    <property type="match status" value="1"/>
</dbReference>
<dbReference type="SUPFAM" id="SSF52821">
    <property type="entry name" value="Rhodanese/Cell cycle control phosphatase"/>
    <property type="match status" value="1"/>
</dbReference>
<dbReference type="Pfam" id="PF00581">
    <property type="entry name" value="Rhodanese"/>
    <property type="match status" value="1"/>
</dbReference>
<gene>
    <name evidence="3" type="primary">LOC113500776</name>
</gene>
<feature type="domain" description="Rhodanese" evidence="1">
    <location>
        <begin position="65"/>
        <end position="164"/>
    </location>
</feature>
<evidence type="ECO:0000313" key="3">
    <source>
        <dbReference type="RefSeq" id="XP_026737469.1"/>
    </source>
</evidence>
<sequence>MFLFPTVIISSRNAVTKAKLQSQITRILPCRTITIIKPNFNKQTDIKMVDPERVLSYDDMLKVIHQPQKVIIDVRNPDEVNTTGKIPSSINIPLDNVHNALVTMSHEEFRKHYQREKPASTDELIFYCQSGRRSSEALDKALKMGYTKSKTYLGSWSEWSKKHR</sequence>
<dbReference type="InParanoid" id="A0A7E5W9Z8"/>
<name>A0A7E5W9Z8_TRINI</name>
<dbReference type="RefSeq" id="XP_026737469.1">
    <property type="nucleotide sequence ID" value="XM_026881668.1"/>
</dbReference>
<dbReference type="InterPro" id="IPR036873">
    <property type="entry name" value="Rhodanese-like_dom_sf"/>
</dbReference>
<dbReference type="InterPro" id="IPR001763">
    <property type="entry name" value="Rhodanese-like_dom"/>
</dbReference>
<evidence type="ECO:0000259" key="1">
    <source>
        <dbReference type="PROSITE" id="PS50206"/>
    </source>
</evidence>